<gene>
    <name evidence="7" type="ORF">ACH5RR_019393</name>
</gene>
<reference evidence="7 8" key="1">
    <citation type="submission" date="2024-11" db="EMBL/GenBank/DDBJ databases">
        <title>A near-complete genome assembly of Cinchona calisaya.</title>
        <authorList>
            <person name="Lian D.C."/>
            <person name="Zhao X.W."/>
            <person name="Wei L."/>
        </authorList>
    </citation>
    <scope>NUCLEOTIDE SEQUENCE [LARGE SCALE GENOMIC DNA]</scope>
    <source>
        <tissue evidence="7">Nenye</tissue>
    </source>
</reference>
<dbReference type="InterPro" id="IPR006447">
    <property type="entry name" value="Myb_dom_plants"/>
</dbReference>
<keyword evidence="2" id="KW-0805">Transcription regulation</keyword>
<proteinExistence type="predicted"/>
<evidence type="ECO:0000256" key="3">
    <source>
        <dbReference type="ARBA" id="ARBA00023163"/>
    </source>
</evidence>
<evidence type="ECO:0000256" key="4">
    <source>
        <dbReference type="ARBA" id="ARBA00023242"/>
    </source>
</evidence>
<evidence type="ECO:0000313" key="8">
    <source>
        <dbReference type="Proteomes" id="UP001630127"/>
    </source>
</evidence>
<dbReference type="PANTHER" id="PTHR31314:SF164">
    <property type="entry name" value="HTH MYB-TYPE DOMAIN-CONTAINING PROTEIN"/>
    <property type="match status" value="1"/>
</dbReference>
<dbReference type="Gene3D" id="1.10.10.60">
    <property type="entry name" value="Homeodomain-like"/>
    <property type="match status" value="1"/>
</dbReference>
<accession>A0ABD2ZPG7</accession>
<feature type="compositionally biased region" description="Acidic residues" evidence="5">
    <location>
        <begin position="21"/>
        <end position="40"/>
    </location>
</feature>
<dbReference type="Pfam" id="PF00249">
    <property type="entry name" value="Myb_DNA-binding"/>
    <property type="match status" value="1"/>
</dbReference>
<dbReference type="Proteomes" id="UP001630127">
    <property type="component" value="Unassembled WGS sequence"/>
</dbReference>
<dbReference type="InterPro" id="IPR009057">
    <property type="entry name" value="Homeodomain-like_sf"/>
</dbReference>
<evidence type="ECO:0000259" key="6">
    <source>
        <dbReference type="PROSITE" id="PS51294"/>
    </source>
</evidence>
<feature type="compositionally biased region" description="Polar residues" evidence="5">
    <location>
        <begin position="270"/>
        <end position="303"/>
    </location>
</feature>
<feature type="region of interest" description="Disordered" evidence="5">
    <location>
        <begin position="1"/>
        <end position="76"/>
    </location>
</feature>
<dbReference type="PANTHER" id="PTHR31314">
    <property type="entry name" value="MYB FAMILY TRANSCRIPTION FACTOR PHL7-LIKE"/>
    <property type="match status" value="1"/>
</dbReference>
<dbReference type="SUPFAM" id="SSF46689">
    <property type="entry name" value="Homeodomain-like"/>
    <property type="match status" value="1"/>
</dbReference>
<protein>
    <recommendedName>
        <fullName evidence="6">HTH myb-type domain-containing protein</fullName>
    </recommendedName>
</protein>
<evidence type="ECO:0000256" key="5">
    <source>
        <dbReference type="SAM" id="MobiDB-lite"/>
    </source>
</evidence>
<keyword evidence="3" id="KW-0804">Transcription</keyword>
<evidence type="ECO:0000313" key="7">
    <source>
        <dbReference type="EMBL" id="KAL3521244.1"/>
    </source>
</evidence>
<dbReference type="InterPro" id="IPR017930">
    <property type="entry name" value="Myb_dom"/>
</dbReference>
<dbReference type="FunFam" id="1.10.10.60:FF:000002">
    <property type="entry name" value="Myb family transcription factor"/>
    <property type="match status" value="1"/>
</dbReference>
<name>A0ABD2ZPG7_9GENT</name>
<keyword evidence="4" id="KW-0539">Nucleus</keyword>
<dbReference type="GO" id="GO:0005634">
    <property type="term" value="C:nucleus"/>
    <property type="evidence" value="ECO:0007669"/>
    <property type="project" value="UniProtKB-SubCell"/>
</dbReference>
<feature type="compositionally biased region" description="Polar residues" evidence="5">
    <location>
        <begin position="1"/>
        <end position="17"/>
    </location>
</feature>
<evidence type="ECO:0000256" key="2">
    <source>
        <dbReference type="ARBA" id="ARBA00023015"/>
    </source>
</evidence>
<comment type="subcellular location">
    <subcellularLocation>
        <location evidence="1">Nucleus</location>
    </subcellularLocation>
</comment>
<feature type="domain" description="HTH myb-type" evidence="6">
    <location>
        <begin position="80"/>
        <end position="140"/>
    </location>
</feature>
<dbReference type="NCBIfam" id="TIGR01557">
    <property type="entry name" value="myb_SHAQKYF"/>
    <property type="match status" value="1"/>
</dbReference>
<organism evidence="7 8">
    <name type="scientific">Cinchona calisaya</name>
    <dbReference type="NCBI Taxonomy" id="153742"/>
    <lineage>
        <taxon>Eukaryota</taxon>
        <taxon>Viridiplantae</taxon>
        <taxon>Streptophyta</taxon>
        <taxon>Embryophyta</taxon>
        <taxon>Tracheophyta</taxon>
        <taxon>Spermatophyta</taxon>
        <taxon>Magnoliopsida</taxon>
        <taxon>eudicotyledons</taxon>
        <taxon>Gunneridae</taxon>
        <taxon>Pentapetalae</taxon>
        <taxon>asterids</taxon>
        <taxon>lamiids</taxon>
        <taxon>Gentianales</taxon>
        <taxon>Rubiaceae</taxon>
        <taxon>Cinchonoideae</taxon>
        <taxon>Cinchoneae</taxon>
        <taxon>Cinchona</taxon>
    </lineage>
</organism>
<dbReference type="PROSITE" id="PS51294">
    <property type="entry name" value="HTH_MYB"/>
    <property type="match status" value="1"/>
</dbReference>
<dbReference type="InterPro" id="IPR046955">
    <property type="entry name" value="PHR1-like"/>
</dbReference>
<feature type="region of interest" description="Disordered" evidence="5">
    <location>
        <begin position="270"/>
        <end position="342"/>
    </location>
</feature>
<dbReference type="InterPro" id="IPR001005">
    <property type="entry name" value="SANT/Myb"/>
</dbReference>
<evidence type="ECO:0000256" key="1">
    <source>
        <dbReference type="ARBA" id="ARBA00004123"/>
    </source>
</evidence>
<feature type="compositionally biased region" description="Low complexity" evidence="5">
    <location>
        <begin position="41"/>
        <end position="63"/>
    </location>
</feature>
<sequence>MKENSWSTEDSKTSPTTNEQFEVDEDEEEDHDDNDDDQEDQNNNNISTKPNINRTSSSNSTVEENTKKSAASGSVRQYIRSKTPRLRWTPELHLCFVHAVERLGGQDRATPKLVLQLMNIKGLSIAHVKSHLQMYRSKKIEEPNQVISEQRLLADGGDHNIYNLSKLPMLQAFDQFSSSKSLRYGNTFWSGRQANFQNPYTIGGSPSNFTRNVFGHGSIADKVFGTNNVGHLYRQSLWKNNILDNEKESQVFSSQRRPWQTQIGTSSNLKSSLISQLQDRGRSSQQINADFRSPLSQEAGNNTLKRKASAQDSEVDLDLNLSLPMTRQTDENSDKKKRPPMNVDEMIDDCLSLSLFSTSTSVSSRNIEEIHGNTRKHARMASTLDLTL</sequence>
<dbReference type="AlphaFoldDB" id="A0ABD2ZPG7"/>
<dbReference type="EMBL" id="JBJUIK010000008">
    <property type="protein sequence ID" value="KAL3521244.1"/>
    <property type="molecule type" value="Genomic_DNA"/>
</dbReference>
<comment type="caution">
    <text evidence="7">The sequence shown here is derived from an EMBL/GenBank/DDBJ whole genome shotgun (WGS) entry which is preliminary data.</text>
</comment>
<keyword evidence="8" id="KW-1185">Reference proteome</keyword>